<name>A0A177SNZ3_PSEPU</name>
<proteinExistence type="predicted"/>
<organism evidence="2 3">
    <name type="scientific">Pseudomonas putida</name>
    <name type="common">Arthrobacter siderocapsulatus</name>
    <dbReference type="NCBI Taxonomy" id="303"/>
    <lineage>
        <taxon>Bacteria</taxon>
        <taxon>Pseudomonadati</taxon>
        <taxon>Pseudomonadota</taxon>
        <taxon>Gammaproteobacteria</taxon>
        <taxon>Pseudomonadales</taxon>
        <taxon>Pseudomonadaceae</taxon>
        <taxon>Pseudomonas</taxon>
    </lineage>
</organism>
<comment type="caution">
    <text evidence="2">The sequence shown here is derived from an EMBL/GenBank/DDBJ whole genome shotgun (WGS) entry which is preliminary data.</text>
</comment>
<evidence type="ECO:0000256" key="1">
    <source>
        <dbReference type="SAM" id="MobiDB-lite"/>
    </source>
</evidence>
<sequence>MRCSFEAVRGNCQAAKISQPAAIAVRPMLSVNCLILHDDHETAGQSMKRPGGAMNPATQSNRLR</sequence>
<gene>
    <name evidence="2" type="ORF">AYO28_21585</name>
</gene>
<protein>
    <submittedName>
        <fullName evidence="2">Uncharacterized protein</fullName>
    </submittedName>
</protein>
<reference evidence="2 3" key="1">
    <citation type="submission" date="2016-03" db="EMBL/GenBank/DDBJ databases">
        <title>Draft Genome Assembly of Pseudomonas putida strain CBF10-2.</title>
        <authorList>
            <person name="Iyer R.S."/>
            <person name="Damania A."/>
        </authorList>
    </citation>
    <scope>NUCLEOTIDE SEQUENCE [LARGE SCALE GENOMIC DNA]</scope>
    <source>
        <strain evidence="2 3">CBF10-2</strain>
    </source>
</reference>
<dbReference type="EMBL" id="LUCV01000025">
    <property type="protein sequence ID" value="OAI91432.1"/>
    <property type="molecule type" value="Genomic_DNA"/>
</dbReference>
<evidence type="ECO:0000313" key="2">
    <source>
        <dbReference type="EMBL" id="OAI91432.1"/>
    </source>
</evidence>
<dbReference type="Proteomes" id="UP000077752">
    <property type="component" value="Unassembled WGS sequence"/>
</dbReference>
<feature type="region of interest" description="Disordered" evidence="1">
    <location>
        <begin position="42"/>
        <end position="64"/>
    </location>
</feature>
<evidence type="ECO:0000313" key="3">
    <source>
        <dbReference type="Proteomes" id="UP000077752"/>
    </source>
</evidence>
<accession>A0A177SNZ3</accession>
<dbReference type="AlphaFoldDB" id="A0A177SNZ3"/>